<dbReference type="AlphaFoldDB" id="A0A3L6RRF0"/>
<organism evidence="1 2">
    <name type="scientific">Panicum miliaceum</name>
    <name type="common">Proso millet</name>
    <name type="synonym">Broomcorn millet</name>
    <dbReference type="NCBI Taxonomy" id="4540"/>
    <lineage>
        <taxon>Eukaryota</taxon>
        <taxon>Viridiplantae</taxon>
        <taxon>Streptophyta</taxon>
        <taxon>Embryophyta</taxon>
        <taxon>Tracheophyta</taxon>
        <taxon>Spermatophyta</taxon>
        <taxon>Magnoliopsida</taxon>
        <taxon>Liliopsida</taxon>
        <taxon>Poales</taxon>
        <taxon>Poaceae</taxon>
        <taxon>PACMAD clade</taxon>
        <taxon>Panicoideae</taxon>
        <taxon>Panicodae</taxon>
        <taxon>Paniceae</taxon>
        <taxon>Panicinae</taxon>
        <taxon>Panicum</taxon>
        <taxon>Panicum sect. Panicum</taxon>
    </lineage>
</organism>
<comment type="caution">
    <text evidence="1">The sequence shown here is derived from an EMBL/GenBank/DDBJ whole genome shotgun (WGS) entry which is preliminary data.</text>
</comment>
<keyword evidence="2" id="KW-1185">Reference proteome</keyword>
<protein>
    <submittedName>
        <fullName evidence="1">Uncharacterized protein</fullName>
    </submittedName>
</protein>
<accession>A0A3L6RRF0</accession>
<evidence type="ECO:0000313" key="2">
    <source>
        <dbReference type="Proteomes" id="UP000275267"/>
    </source>
</evidence>
<evidence type="ECO:0000313" key="1">
    <source>
        <dbReference type="EMBL" id="RLN08358.1"/>
    </source>
</evidence>
<proteinExistence type="predicted"/>
<dbReference type="Proteomes" id="UP000275267">
    <property type="component" value="Unassembled WGS sequence"/>
</dbReference>
<name>A0A3L6RRF0_PANMI</name>
<reference evidence="2" key="1">
    <citation type="journal article" date="2019" name="Nat. Commun.">
        <title>The genome of broomcorn millet.</title>
        <authorList>
            <person name="Zou C."/>
            <person name="Miki D."/>
            <person name="Li D."/>
            <person name="Tang Q."/>
            <person name="Xiao L."/>
            <person name="Rajput S."/>
            <person name="Deng P."/>
            <person name="Jia W."/>
            <person name="Huang R."/>
            <person name="Zhang M."/>
            <person name="Sun Y."/>
            <person name="Hu J."/>
            <person name="Fu X."/>
            <person name="Schnable P.S."/>
            <person name="Li F."/>
            <person name="Zhang H."/>
            <person name="Feng B."/>
            <person name="Zhu X."/>
            <person name="Liu R."/>
            <person name="Schnable J.C."/>
            <person name="Zhu J.-K."/>
            <person name="Zhang H."/>
        </authorList>
    </citation>
    <scope>NUCLEOTIDE SEQUENCE [LARGE SCALE GENOMIC DNA]</scope>
</reference>
<dbReference type="EMBL" id="PQIB02000007">
    <property type="protein sequence ID" value="RLN08358.1"/>
    <property type="molecule type" value="Genomic_DNA"/>
</dbReference>
<sequence>MRTLTTFCAQCPEAVTLTPIGLFPAAQDNDIFWLNKIQHSQYLVDFHAQETIETSVRCMNALYRLQTLQSQALVQLTDLAQAYHMMADTRDEQIKELSEELEDRDTRIGQLEGQVQEHDTHMGSHKISALLDLASLNYRQDTITHPAEKQPNQRRKE</sequence>
<dbReference type="OrthoDB" id="694206at2759"/>
<gene>
    <name evidence="1" type="ORF">C2845_PM11G04470</name>
</gene>